<evidence type="ECO:0000313" key="1">
    <source>
        <dbReference type="EMBL" id="CAB3805493.1"/>
    </source>
</evidence>
<gene>
    <name evidence="1" type="ORF">LMG27177_05884</name>
</gene>
<dbReference type="Proteomes" id="UP000494252">
    <property type="component" value="Unassembled WGS sequence"/>
</dbReference>
<proteinExistence type="predicted"/>
<dbReference type="Gene3D" id="2.40.160.20">
    <property type="match status" value="1"/>
</dbReference>
<keyword evidence="2" id="KW-1185">Reference proteome</keyword>
<sequence length="119" mass="13042">MTYTRKWLGVSYNWFSDIQLSDNFVKSTQYNLGAVLAAGASKRGRRRCRRRRPRHGAGVAGLAHNITDHWGLVASATYIPLKTTSPVIIKAADGTALKVSKADLKADPVISLLAVSYRV</sequence>
<organism evidence="1 2">
    <name type="scientific">Paraburkholderia fynbosensis</name>
    <dbReference type="NCBI Taxonomy" id="1200993"/>
    <lineage>
        <taxon>Bacteria</taxon>
        <taxon>Pseudomonadati</taxon>
        <taxon>Pseudomonadota</taxon>
        <taxon>Betaproteobacteria</taxon>
        <taxon>Burkholderiales</taxon>
        <taxon>Burkholderiaceae</taxon>
        <taxon>Paraburkholderia</taxon>
    </lineage>
</organism>
<dbReference type="EMBL" id="CADIKI010000021">
    <property type="protein sequence ID" value="CAB3805493.1"/>
    <property type="molecule type" value="Genomic_DNA"/>
</dbReference>
<protein>
    <recommendedName>
        <fullName evidence="3">Outer membrane protein W</fullName>
    </recommendedName>
</protein>
<reference evidence="1 2" key="1">
    <citation type="submission" date="2020-04" db="EMBL/GenBank/DDBJ databases">
        <authorList>
            <person name="De Canck E."/>
        </authorList>
    </citation>
    <scope>NUCLEOTIDE SEQUENCE [LARGE SCALE GENOMIC DNA]</scope>
    <source>
        <strain evidence="1 2">LMG 27177</strain>
    </source>
</reference>
<name>A0A6J5GV75_9BURK</name>
<accession>A0A6J5GV75</accession>
<evidence type="ECO:0000313" key="2">
    <source>
        <dbReference type="Proteomes" id="UP000494252"/>
    </source>
</evidence>
<evidence type="ECO:0008006" key="3">
    <source>
        <dbReference type="Google" id="ProtNLM"/>
    </source>
</evidence>
<dbReference type="AlphaFoldDB" id="A0A6J5GV75"/>